<evidence type="ECO:0000313" key="1">
    <source>
        <dbReference type="EMBL" id="QGQ21987.1"/>
    </source>
</evidence>
<dbReference type="Proteomes" id="UP000427281">
    <property type="component" value="Chromosome"/>
</dbReference>
<name>A0A6I6A6J8_9PLAN</name>
<dbReference type="KEGG" id="gim:F1728_04450"/>
<dbReference type="AlphaFoldDB" id="A0A6I6A6J8"/>
<keyword evidence="2" id="KW-1185">Reference proteome</keyword>
<evidence type="ECO:0000313" key="2">
    <source>
        <dbReference type="Proteomes" id="UP000427281"/>
    </source>
</evidence>
<accession>A0A6I6A6J8</accession>
<sequence length="88" mass="9882">MTKLENTKLFRGGVTAPKWGEILNVSKCSIFQGTIKFDFEIDSKGGGKTQLKLVIEEDDVLAILNEFIDTNSECVKFVPKFVKLVNKK</sequence>
<dbReference type="EMBL" id="CP043930">
    <property type="protein sequence ID" value="QGQ21987.1"/>
    <property type="molecule type" value="Genomic_DNA"/>
</dbReference>
<dbReference type="RefSeq" id="WP_155363078.1">
    <property type="nucleotide sequence ID" value="NZ_CP043930.1"/>
</dbReference>
<protein>
    <submittedName>
        <fullName evidence="1">Uncharacterized protein</fullName>
    </submittedName>
</protein>
<reference evidence="1 2" key="1">
    <citation type="submission" date="2019-09" db="EMBL/GenBank/DDBJ databases">
        <title>Gimesia benthica sp. nov., a novel bacterium isolated from deep-sea water of the Northwest Indian Ocean.</title>
        <authorList>
            <person name="Dai X."/>
        </authorList>
    </citation>
    <scope>NUCLEOTIDE SEQUENCE [LARGE SCALE GENOMIC DNA]</scope>
    <source>
        <strain evidence="1 2">E7</strain>
    </source>
</reference>
<gene>
    <name evidence="1" type="ORF">F1728_04450</name>
</gene>
<organism evidence="1 2">
    <name type="scientific">Gimesia benthica</name>
    <dbReference type="NCBI Taxonomy" id="2608982"/>
    <lineage>
        <taxon>Bacteria</taxon>
        <taxon>Pseudomonadati</taxon>
        <taxon>Planctomycetota</taxon>
        <taxon>Planctomycetia</taxon>
        <taxon>Planctomycetales</taxon>
        <taxon>Planctomycetaceae</taxon>
        <taxon>Gimesia</taxon>
    </lineage>
</organism>
<proteinExistence type="predicted"/>